<dbReference type="AlphaFoldDB" id="A0A8J4H8I9"/>
<accession>A0A8J4H8I9</accession>
<reference evidence="1" key="1">
    <citation type="submission" date="2021-04" db="EMBL/GenBank/DDBJ databases">
        <title>Draft genome sequence of Xylanibacillus composti strain K13.</title>
        <authorList>
            <person name="Uke A."/>
            <person name="Chhe C."/>
            <person name="Baramee S."/>
            <person name="Kosugi A."/>
        </authorList>
    </citation>
    <scope>NUCLEOTIDE SEQUENCE</scope>
    <source>
        <strain evidence="1">K13</strain>
    </source>
</reference>
<comment type="caution">
    <text evidence="1">The sequence shown here is derived from an EMBL/GenBank/DDBJ whole genome shotgun (WGS) entry which is preliminary data.</text>
</comment>
<sequence>MEGSRTSLAKWHTVIELLSDKKSVNAVQLALLIQVTYKTAWSILHKIRRAISELDEDRRLAGYVTGGVVFYGRPQFAYYRTEREHPLWVSCAQEREVRRDNNFERDSGLYVKIKRLTDHDLIGQKLAHSGETRLFEEHLEGQAVGVTLNRAEFRRNPLLFPLYKEAEKWINQTFRGIGGKYQQAYWDEFCFRVNYMHHVHPVSHILASVCMGNFEQAYRRKHAS</sequence>
<dbReference type="Proteomes" id="UP000677918">
    <property type="component" value="Unassembled WGS sequence"/>
</dbReference>
<proteinExistence type="predicted"/>
<keyword evidence="2" id="KW-1185">Reference proteome</keyword>
<protein>
    <submittedName>
        <fullName evidence="1">Uncharacterized protein</fullName>
    </submittedName>
</protein>
<evidence type="ECO:0000313" key="2">
    <source>
        <dbReference type="Proteomes" id="UP000677918"/>
    </source>
</evidence>
<dbReference type="EMBL" id="BOVK01000068">
    <property type="protein sequence ID" value="GIQ71034.1"/>
    <property type="molecule type" value="Genomic_DNA"/>
</dbReference>
<name>A0A8J4H8I9_9BACL</name>
<evidence type="ECO:0000313" key="1">
    <source>
        <dbReference type="EMBL" id="GIQ71034.1"/>
    </source>
</evidence>
<organism evidence="1 2">
    <name type="scientific">Xylanibacillus composti</name>
    <dbReference type="NCBI Taxonomy" id="1572762"/>
    <lineage>
        <taxon>Bacteria</taxon>
        <taxon>Bacillati</taxon>
        <taxon>Bacillota</taxon>
        <taxon>Bacilli</taxon>
        <taxon>Bacillales</taxon>
        <taxon>Paenibacillaceae</taxon>
        <taxon>Xylanibacillus</taxon>
    </lineage>
</organism>
<gene>
    <name evidence="1" type="ORF">XYCOK13_38580</name>
</gene>